<dbReference type="Proteomes" id="UP001501427">
    <property type="component" value="Unassembled WGS sequence"/>
</dbReference>
<dbReference type="InterPro" id="IPR029058">
    <property type="entry name" value="AB_hydrolase_fold"/>
</dbReference>
<keyword evidence="4" id="KW-1185">Reference proteome</keyword>
<gene>
    <name evidence="3" type="ORF">GCM10009546_36630</name>
</gene>
<keyword evidence="3" id="KW-0378">Hydrolase</keyword>
<evidence type="ECO:0000259" key="2">
    <source>
        <dbReference type="Pfam" id="PF00975"/>
    </source>
</evidence>
<reference evidence="3 4" key="1">
    <citation type="journal article" date="2019" name="Int. J. Syst. Evol. Microbiol.">
        <title>The Global Catalogue of Microorganisms (GCM) 10K type strain sequencing project: providing services to taxonomists for standard genome sequencing and annotation.</title>
        <authorList>
            <consortium name="The Broad Institute Genomics Platform"/>
            <consortium name="The Broad Institute Genome Sequencing Center for Infectious Disease"/>
            <person name="Wu L."/>
            <person name="Ma J."/>
        </authorList>
    </citation>
    <scope>NUCLEOTIDE SEQUENCE [LARGE SCALE GENOMIC DNA]</scope>
    <source>
        <strain evidence="3 4">JCM 10667</strain>
    </source>
</reference>
<dbReference type="PANTHER" id="PTHR11487">
    <property type="entry name" value="THIOESTERASE"/>
    <property type="match status" value="1"/>
</dbReference>
<evidence type="ECO:0000313" key="4">
    <source>
        <dbReference type="Proteomes" id="UP001501427"/>
    </source>
</evidence>
<dbReference type="Pfam" id="PF00975">
    <property type="entry name" value="Thioesterase"/>
    <property type="match status" value="1"/>
</dbReference>
<protein>
    <submittedName>
        <fullName evidence="3">Alpha/beta fold hydrolase</fullName>
    </submittedName>
</protein>
<sequence>MHPKRRDGTHVDLGEPNDDLWLRRFHQGADGDPLLVCFPHAGGSAAYFFPVSAALAGSANVLAVQYPGRQDRRREPPVDTIDELAAAVFAALRGVLDRPLVFFGHSMGAVTCYEVARTIERETGGSPLGIIVSGRRAPSLHRTETVHTRDDRGLIAEVRALDGTDAGVLGDEELLRMVLPALRTDYKAIETYRHRPGPPLRCPIAAYVGDSDPKVAVPEAAAWREHTSASFGMRVFAGGHFYLGDRPAETIKAVSEDILAFRAAVP</sequence>
<dbReference type="EMBL" id="BAAAHD010000032">
    <property type="protein sequence ID" value="GAA0570556.1"/>
    <property type="molecule type" value="Genomic_DNA"/>
</dbReference>
<evidence type="ECO:0000256" key="1">
    <source>
        <dbReference type="ARBA" id="ARBA00007169"/>
    </source>
</evidence>
<proteinExistence type="inferred from homology"/>
<dbReference type="GO" id="GO:0016787">
    <property type="term" value="F:hydrolase activity"/>
    <property type="evidence" value="ECO:0007669"/>
    <property type="project" value="UniProtKB-KW"/>
</dbReference>
<comment type="caution">
    <text evidence="3">The sequence shown here is derived from an EMBL/GenBank/DDBJ whole genome shotgun (WGS) entry which is preliminary data.</text>
</comment>
<dbReference type="InterPro" id="IPR001031">
    <property type="entry name" value="Thioesterase"/>
</dbReference>
<name>A0ABN1ENN0_9ACTN</name>
<dbReference type="InterPro" id="IPR012223">
    <property type="entry name" value="TEII"/>
</dbReference>
<dbReference type="Gene3D" id="3.40.50.1820">
    <property type="entry name" value="alpha/beta hydrolase"/>
    <property type="match status" value="1"/>
</dbReference>
<organism evidence="3 4">
    <name type="scientific">Actinomadura livida</name>
    <dbReference type="NCBI Taxonomy" id="79909"/>
    <lineage>
        <taxon>Bacteria</taxon>
        <taxon>Bacillati</taxon>
        <taxon>Actinomycetota</taxon>
        <taxon>Actinomycetes</taxon>
        <taxon>Streptosporangiales</taxon>
        <taxon>Thermomonosporaceae</taxon>
        <taxon>Actinomadura</taxon>
    </lineage>
</organism>
<feature type="domain" description="Thioesterase" evidence="2">
    <location>
        <begin position="35"/>
        <end position="255"/>
    </location>
</feature>
<dbReference type="SUPFAM" id="SSF53474">
    <property type="entry name" value="alpha/beta-Hydrolases"/>
    <property type="match status" value="1"/>
</dbReference>
<evidence type="ECO:0000313" key="3">
    <source>
        <dbReference type="EMBL" id="GAA0570556.1"/>
    </source>
</evidence>
<comment type="similarity">
    <text evidence="1">Belongs to the thioesterase family.</text>
</comment>
<dbReference type="PANTHER" id="PTHR11487:SF0">
    <property type="entry name" value="S-ACYL FATTY ACID SYNTHASE THIOESTERASE, MEDIUM CHAIN"/>
    <property type="match status" value="1"/>
</dbReference>
<accession>A0ABN1ENN0</accession>